<dbReference type="RefSeq" id="YP_008145322.1">
    <property type="nucleotide sequence ID" value="NC_021634.1"/>
</dbReference>
<reference evidence="3" key="1">
    <citation type="journal article" date="2011" name="Virology">
        <title>Sequence analysis of the VP6-encoding genome segment of avian group F and G rotaviruses.</title>
        <authorList>
            <person name="Johne R."/>
            <person name="Otto P."/>
            <person name="Roth B."/>
            <person name="Lohren U."/>
            <person name="Belnap D."/>
            <person name="Reetz J."/>
            <person name="Trojnar E."/>
        </authorList>
    </citation>
    <scope>NUCLEOTIDE SEQUENCE [LARGE SCALE GENOMIC DNA]</scope>
</reference>
<feature type="transmembrane region" description="Helical" evidence="1">
    <location>
        <begin position="42"/>
        <end position="65"/>
    </location>
</feature>
<dbReference type="GeneID" id="16028506"/>
<protein>
    <submittedName>
        <fullName evidence="2">NSP4</fullName>
    </submittedName>
</protein>
<evidence type="ECO:0000313" key="2">
    <source>
        <dbReference type="EMBL" id="AFL91891.1"/>
    </source>
</evidence>
<reference evidence="2 3" key="3">
    <citation type="journal article" date="2013" name="Infect. Genet. Evol.">
        <title>Analysis of rotavirus species diversity and evolution including the newly determined full-length genome sequences of rotavirus F and G.</title>
        <authorList>
            <person name="Kindler E."/>
            <person name="Trojnar E."/>
            <person name="Heckel G."/>
            <person name="Otto P.H."/>
            <person name="Johne R."/>
        </authorList>
    </citation>
    <scope>NUCLEOTIDE SEQUENCE [LARGE SCALE GENOMIC DNA]</scope>
    <source>
        <strain evidence="2">Chicken/03V0568/DEU/2003</strain>
    </source>
</reference>
<sequence>MDASSIMMNIMNITGNDTAANGSVETLTNMINNYITNNPGTFLYTIITTLSTMFAISKIGVIKVISKPLVSISKKIKELVMVCVDRMLNKVGVDVAITDQMRLNMDLDYIKNELNELKMLVVKNTLCRTVFVDRAQQTDKQQDTSKVKSKLDSTANATHVDTVMTETVN</sequence>
<reference evidence="3" key="2">
    <citation type="journal article" date="2012" name="Virology">
        <title>Rotavirus RNA polymerases resolve into two phylogenetically distinct classes that differ in their mechanism of template recognition.</title>
        <authorList>
            <person name="Ogden K.M."/>
            <person name="Johne R."/>
            <person name="Patton J.T."/>
        </authorList>
    </citation>
    <scope>NUCLEOTIDE SEQUENCE [LARGE SCALE GENOMIC DNA]</scope>
</reference>
<evidence type="ECO:0000256" key="1">
    <source>
        <dbReference type="SAM" id="Phobius"/>
    </source>
</evidence>
<proteinExistence type="predicted"/>
<keyword evidence="1" id="KW-0812">Transmembrane</keyword>
<accession>M4H2P5</accession>
<dbReference type="KEGG" id="vg:16028506"/>
<dbReference type="Proteomes" id="UP000204532">
    <property type="component" value="Genome"/>
</dbReference>
<organism evidence="2 3">
    <name type="scientific">Rotavirus F chicken/03V0568/DEU/2003</name>
    <dbReference type="NCBI Taxonomy" id="994994"/>
    <lineage>
        <taxon>Viruses</taxon>
        <taxon>Riboviria</taxon>
        <taxon>Orthornavirae</taxon>
        <taxon>Duplornaviricota</taxon>
        <taxon>Resentoviricetes</taxon>
        <taxon>Reovirales</taxon>
        <taxon>Sedoreoviridae</taxon>
        <taxon>Rotavirus</taxon>
        <taxon>Rotavirus phigastroenteritidis</taxon>
        <taxon>Rotavirus F</taxon>
    </lineage>
</organism>
<dbReference type="EMBL" id="JQ920002">
    <property type="protein sequence ID" value="AFL91891.1"/>
    <property type="molecule type" value="Genomic_RNA"/>
</dbReference>
<keyword evidence="1" id="KW-0472">Membrane</keyword>
<keyword evidence="1" id="KW-1133">Transmembrane helix</keyword>
<name>M4H2P5_9REOV</name>
<keyword evidence="3" id="KW-1185">Reference proteome</keyword>
<evidence type="ECO:0000313" key="3">
    <source>
        <dbReference type="Proteomes" id="UP000204532"/>
    </source>
</evidence>